<protein>
    <recommendedName>
        <fullName evidence="4">tRNA/rRNA methyltransferase SpoU type domain-containing protein</fullName>
    </recommendedName>
</protein>
<evidence type="ECO:0000256" key="1">
    <source>
        <dbReference type="SAM" id="MobiDB-lite"/>
    </source>
</evidence>
<sequence>MQRTLQLLKQTIRPPRRTIPLAENPLTRWSRQIPQWRQLSGVLTPAEVGLEGCHCAFNATNSIRTCLYFQTAAPPTFLTAESWRSIDHVQTRSSSHGSTAASSLPSSCATSAAESNTADACPFEGIAYFGEEGFFACHATEAGRESRGVRRPIVAVENFTARAQSLLQTRLPLALGDTTIRLVMGHENWGVRRSLLRTRDSTPNAAKNAELPVADMVVYVPQHGTISSLNVVTSLGIALFYCYMDEVCPYSRTIYPLTARNVNRKAYSTLSSDATSNMKELEALRDQIQSFQDYFKANLPTPPPSPPLSDDAGAENPAPTSAAVSSQEVHVNTTPRVDRRPIHPVFYRQEMSHIQQLLRDYRRMLLQYSHGRVWASEECPADAAKGGAPACTSAGNGSATAAATPLTPPSFFGISVLYENEYDQRNFGGLIRNANAFLVDHIFYVGRRKYNVVGAVGSYHYTPPVYLGPLPRVHREAGAFPAKEPASSTDPAVAYRGDGDATAMEGSWTTLLKAKVDALYLGKGASAPPQEWWLLDCGHRFLYEEDTAATTAEYSTERSGRVGFAFARHSEVNALGSLEVYNTLISQGRVYSLCETEAALRNVLSGGVVLIVPQEGKLPHAELMRLCTGVLTVLPNGSHFAAFTAAVGNTSADPSVSTCHRGLPSQVASGIALQRLSAVLHPRLAAM</sequence>
<dbReference type="InterPro" id="IPR029026">
    <property type="entry name" value="tRNA_m1G_MTases_N"/>
</dbReference>
<feature type="region of interest" description="Disordered" evidence="1">
    <location>
        <begin position="295"/>
        <end position="335"/>
    </location>
</feature>
<dbReference type="InterPro" id="IPR029028">
    <property type="entry name" value="Alpha/beta_knot_MTases"/>
</dbReference>
<accession>A0A0N0P977</accession>
<dbReference type="AlphaFoldDB" id="A0A0N0P977"/>
<proteinExistence type="predicted"/>
<dbReference type="InterPro" id="IPR051259">
    <property type="entry name" value="rRNA_Methyltransferase"/>
</dbReference>
<reference evidence="2 3" key="1">
    <citation type="journal article" date="2015" name="PLoS Pathog.">
        <title>Leptomonas seymouri: Adaptations to the Dixenous Life Cycle Analyzed by Genome Sequencing, Transcriptome Profiling and Co-infection with Leishmania donovani.</title>
        <authorList>
            <person name="Kraeva N."/>
            <person name="Butenko A."/>
            <person name="Hlavacova J."/>
            <person name="Kostygov A."/>
            <person name="Myskova J."/>
            <person name="Grybchuk D."/>
            <person name="Lestinova T."/>
            <person name="Votypka J."/>
            <person name="Volf P."/>
            <person name="Opperdoes F."/>
            <person name="Flegontov P."/>
            <person name="Lukes J."/>
            <person name="Yurchenko V."/>
        </authorList>
    </citation>
    <scope>NUCLEOTIDE SEQUENCE [LARGE SCALE GENOMIC DNA]</scope>
    <source>
        <strain evidence="2 3">ATCC 30220</strain>
    </source>
</reference>
<feature type="compositionally biased region" description="Polar residues" evidence="1">
    <location>
        <begin position="318"/>
        <end position="335"/>
    </location>
</feature>
<comment type="caution">
    <text evidence="2">The sequence shown here is derived from an EMBL/GenBank/DDBJ whole genome shotgun (WGS) entry which is preliminary data.</text>
</comment>
<keyword evidence="3" id="KW-1185">Reference proteome</keyword>
<dbReference type="PANTHER" id="PTHR43191">
    <property type="entry name" value="RRNA METHYLTRANSFERASE 3"/>
    <property type="match status" value="1"/>
</dbReference>
<gene>
    <name evidence="2" type="ORF">ABL78_0022</name>
</gene>
<organism evidence="2 3">
    <name type="scientific">Leptomonas seymouri</name>
    <dbReference type="NCBI Taxonomy" id="5684"/>
    <lineage>
        <taxon>Eukaryota</taxon>
        <taxon>Discoba</taxon>
        <taxon>Euglenozoa</taxon>
        <taxon>Kinetoplastea</taxon>
        <taxon>Metakinetoplastina</taxon>
        <taxon>Trypanosomatida</taxon>
        <taxon>Trypanosomatidae</taxon>
        <taxon>Leishmaniinae</taxon>
        <taxon>Leptomonas</taxon>
    </lineage>
</organism>
<evidence type="ECO:0008006" key="4">
    <source>
        <dbReference type="Google" id="ProtNLM"/>
    </source>
</evidence>
<dbReference type="Proteomes" id="UP000038009">
    <property type="component" value="Unassembled WGS sequence"/>
</dbReference>
<dbReference type="OMA" id="VLYENEY"/>
<evidence type="ECO:0000313" key="2">
    <source>
        <dbReference type="EMBL" id="KPI90789.1"/>
    </source>
</evidence>
<dbReference type="OrthoDB" id="239614at2759"/>
<dbReference type="SUPFAM" id="SSF75217">
    <property type="entry name" value="alpha/beta knot"/>
    <property type="match status" value="2"/>
</dbReference>
<name>A0A0N0P977_LEPSE</name>
<dbReference type="Gene3D" id="3.40.1280.10">
    <property type="match status" value="1"/>
</dbReference>
<dbReference type="VEuPathDB" id="TriTrypDB:Lsey_0001_0220"/>
<dbReference type="EMBL" id="LJSK01000001">
    <property type="protein sequence ID" value="KPI90789.1"/>
    <property type="molecule type" value="Genomic_DNA"/>
</dbReference>
<evidence type="ECO:0000313" key="3">
    <source>
        <dbReference type="Proteomes" id="UP000038009"/>
    </source>
</evidence>
<dbReference type="PANTHER" id="PTHR43191:SF2">
    <property type="entry name" value="RRNA METHYLTRANSFERASE 3, MITOCHONDRIAL"/>
    <property type="match status" value="1"/>
</dbReference>
<dbReference type="GO" id="GO:0003723">
    <property type="term" value="F:RNA binding"/>
    <property type="evidence" value="ECO:0007669"/>
    <property type="project" value="TreeGrafter"/>
</dbReference>